<dbReference type="InterPro" id="IPR008984">
    <property type="entry name" value="SMAD_FHA_dom_sf"/>
</dbReference>
<dbReference type="STRING" id="37928.SAMN04489742_0226"/>
<organism evidence="4 5">
    <name type="scientific">Crystallibacter crystallopoietes</name>
    <dbReference type="NCBI Taxonomy" id="37928"/>
    <lineage>
        <taxon>Bacteria</taxon>
        <taxon>Bacillati</taxon>
        <taxon>Actinomycetota</taxon>
        <taxon>Actinomycetes</taxon>
        <taxon>Micrococcales</taxon>
        <taxon>Micrococcaceae</taxon>
        <taxon>Crystallibacter</taxon>
    </lineage>
</organism>
<reference evidence="4 5" key="1">
    <citation type="submission" date="2016-10" db="EMBL/GenBank/DDBJ databases">
        <authorList>
            <person name="de Groot N.N."/>
        </authorList>
    </citation>
    <scope>NUCLEOTIDE SEQUENCE [LARGE SCALE GENOMIC DNA]</scope>
    <source>
        <strain evidence="4 5">DSM 20117</strain>
    </source>
</reference>
<feature type="compositionally biased region" description="Low complexity" evidence="2">
    <location>
        <begin position="171"/>
        <end position="180"/>
    </location>
</feature>
<keyword evidence="1" id="KW-0597">Phosphoprotein</keyword>
<evidence type="ECO:0000313" key="5">
    <source>
        <dbReference type="Proteomes" id="UP000181917"/>
    </source>
</evidence>
<dbReference type="PROSITE" id="PS50006">
    <property type="entry name" value="FHA_DOMAIN"/>
    <property type="match status" value="1"/>
</dbReference>
<sequence>MAAITYCPGPWLGLVRGGTIVLLEQSAREDVVMAVWDVLGTQPAPESVLGSVVSGYGMDLASIPQFAIVSFRDKLHAILRGDVVLNSDGVGTSAELSGAGVTTWTERLLPAQELFDLVINDGRDGEGRWLPLAEGIVQLGGIRVGVDTTVGAVEEPEPKAELMPEPVTAPVAEPASAPETGSQSEPVDAPASDQPGSAEPAERISMHEELNVPEGIEVTGIYDPDALDEVGDLEDTVIHTKARRANLPPSAAVPPAENNVPASPALSPAAAAQPAAPAQQAAPAPQSAPASLIDSVPWLTPSASARARAAESAAAEAARDLRPVKPVDRITEAPEGDHDGQTLLRRDLPKAPKTAPAPVPDPAQRPATGPMVLARVCPQGHANPPTSSNCSICAAGLADDASQVQRPILGRMRLSTGEVIELDRAVIVGRQPSASRVQGNGMPRLVQVRSVSGDISRSHLEVRLEGWHVMLRDLKATNGTMLIREGQPPRRLGQGESMILLDGDIADLGDGISLRFEDLP</sequence>
<feature type="region of interest" description="Disordered" evidence="2">
    <location>
        <begin position="310"/>
        <end position="344"/>
    </location>
</feature>
<dbReference type="AlphaFoldDB" id="A0A1H0Z9Z0"/>
<protein>
    <submittedName>
        <fullName evidence="4">FHA domain-containing protein</fullName>
    </submittedName>
</protein>
<dbReference type="Pfam" id="PF00498">
    <property type="entry name" value="FHA"/>
    <property type="match status" value="1"/>
</dbReference>
<accession>A0A1H0Z9Z0</accession>
<dbReference type="KEGG" id="acry:AC20117_16125"/>
<dbReference type="SUPFAM" id="SSF49879">
    <property type="entry name" value="SMAD/FHA domain"/>
    <property type="match status" value="1"/>
</dbReference>
<feature type="region of interest" description="Disordered" evidence="2">
    <location>
        <begin position="171"/>
        <end position="201"/>
    </location>
</feature>
<dbReference type="EMBL" id="FNKH01000002">
    <property type="protein sequence ID" value="SDQ24218.1"/>
    <property type="molecule type" value="Genomic_DNA"/>
</dbReference>
<proteinExistence type="predicted"/>
<evidence type="ECO:0000256" key="2">
    <source>
        <dbReference type="SAM" id="MobiDB-lite"/>
    </source>
</evidence>
<feature type="domain" description="FHA" evidence="3">
    <location>
        <begin position="426"/>
        <end position="482"/>
    </location>
</feature>
<dbReference type="Proteomes" id="UP000181917">
    <property type="component" value="Unassembled WGS sequence"/>
</dbReference>
<dbReference type="CDD" id="cd00060">
    <property type="entry name" value="FHA"/>
    <property type="match status" value="1"/>
</dbReference>
<name>A0A1H0Z9Z0_9MICC</name>
<feature type="region of interest" description="Disordered" evidence="2">
    <location>
        <begin position="244"/>
        <end position="289"/>
    </location>
</feature>
<feature type="compositionally biased region" description="Low complexity" evidence="2">
    <location>
        <begin position="248"/>
        <end position="289"/>
    </location>
</feature>
<dbReference type="Gene3D" id="2.60.200.20">
    <property type="match status" value="1"/>
</dbReference>
<dbReference type="RefSeq" id="WP_074698632.1">
    <property type="nucleotide sequence ID" value="NZ_CP018863.1"/>
</dbReference>
<feature type="compositionally biased region" description="Basic and acidic residues" evidence="2">
    <location>
        <begin position="317"/>
        <end position="344"/>
    </location>
</feature>
<keyword evidence="5" id="KW-1185">Reference proteome</keyword>
<evidence type="ECO:0000259" key="3">
    <source>
        <dbReference type="PROSITE" id="PS50006"/>
    </source>
</evidence>
<gene>
    <name evidence="4" type="ORF">SAMN04489742_0226</name>
</gene>
<dbReference type="OrthoDB" id="5485098at2"/>
<evidence type="ECO:0000313" key="4">
    <source>
        <dbReference type="EMBL" id="SDQ24218.1"/>
    </source>
</evidence>
<dbReference type="InterPro" id="IPR000253">
    <property type="entry name" value="FHA_dom"/>
</dbReference>
<evidence type="ECO:0000256" key="1">
    <source>
        <dbReference type="ARBA" id="ARBA00022553"/>
    </source>
</evidence>